<dbReference type="InterPro" id="IPR000515">
    <property type="entry name" value="MetI-like"/>
</dbReference>
<keyword evidence="4" id="KW-1003">Cell membrane</keyword>
<comment type="similarity">
    <text evidence="2">Belongs to the binding-protein-dependent transport system permease family. CysTW subfamily.</text>
</comment>
<evidence type="ECO:0000256" key="7">
    <source>
        <dbReference type="ARBA" id="ARBA00023136"/>
    </source>
</evidence>
<evidence type="ECO:0000256" key="6">
    <source>
        <dbReference type="ARBA" id="ARBA00022989"/>
    </source>
</evidence>
<dbReference type="Pfam" id="PF00528">
    <property type="entry name" value="BPD_transp_1"/>
    <property type="match status" value="1"/>
</dbReference>
<evidence type="ECO:0000256" key="3">
    <source>
        <dbReference type="ARBA" id="ARBA00022448"/>
    </source>
</evidence>
<dbReference type="EMBL" id="FQZQ01000002">
    <property type="protein sequence ID" value="SHI69354.1"/>
    <property type="molecule type" value="Genomic_DNA"/>
</dbReference>
<dbReference type="GO" id="GO:0055085">
    <property type="term" value="P:transmembrane transport"/>
    <property type="evidence" value="ECO:0007669"/>
    <property type="project" value="InterPro"/>
</dbReference>
<protein>
    <submittedName>
        <fullName evidence="10">Binding-protein-dependent transport system inner membrane component</fullName>
    </submittedName>
</protein>
<feature type="transmembrane region" description="Helical" evidence="8">
    <location>
        <begin position="6"/>
        <end position="25"/>
    </location>
</feature>
<dbReference type="InterPro" id="IPR035906">
    <property type="entry name" value="MetI-like_sf"/>
</dbReference>
<keyword evidence="7 8" id="KW-0472">Membrane</keyword>
<evidence type="ECO:0000313" key="11">
    <source>
        <dbReference type="Proteomes" id="UP000183982"/>
    </source>
</evidence>
<feature type="transmembrane region" description="Helical" evidence="8">
    <location>
        <begin position="103"/>
        <end position="127"/>
    </location>
</feature>
<keyword evidence="5 8" id="KW-0812">Transmembrane</keyword>
<dbReference type="GO" id="GO:0005886">
    <property type="term" value="C:plasma membrane"/>
    <property type="evidence" value="ECO:0007669"/>
    <property type="project" value="UniProtKB-SubCell"/>
</dbReference>
<evidence type="ECO:0000256" key="4">
    <source>
        <dbReference type="ARBA" id="ARBA00022475"/>
    </source>
</evidence>
<sequence length="140" mass="15089">MYTTGAVYLAMVQILLPVAVITCYGTMADIDQSLLCAARIMGAKPFAAFRQVFLPLSMEGVVTGFLIVFILSMGFFIVPALVGGPKDTMVANIIAVQVAKANWGFAASVAFLLLIFTTCAMALIRVLSRKLIYSAREDIQ</sequence>
<evidence type="ECO:0000256" key="5">
    <source>
        <dbReference type="ARBA" id="ARBA00022692"/>
    </source>
</evidence>
<dbReference type="PROSITE" id="PS50928">
    <property type="entry name" value="ABC_TM1"/>
    <property type="match status" value="1"/>
</dbReference>
<comment type="subcellular location">
    <subcellularLocation>
        <location evidence="1 8">Cell membrane</location>
        <topology evidence="1 8">Multi-pass membrane protein</topology>
    </subcellularLocation>
</comment>
<dbReference type="SUPFAM" id="SSF161098">
    <property type="entry name" value="MetI-like"/>
    <property type="match status" value="1"/>
</dbReference>
<name>A0A1M6D848_9RHOB</name>
<evidence type="ECO:0000256" key="2">
    <source>
        <dbReference type="ARBA" id="ARBA00007069"/>
    </source>
</evidence>
<organism evidence="10 11">
    <name type="scientific">Shimia gijangensis</name>
    <dbReference type="NCBI Taxonomy" id="1470563"/>
    <lineage>
        <taxon>Bacteria</taxon>
        <taxon>Pseudomonadati</taxon>
        <taxon>Pseudomonadota</taxon>
        <taxon>Alphaproteobacteria</taxon>
        <taxon>Rhodobacterales</taxon>
        <taxon>Roseobacteraceae</taxon>
    </lineage>
</organism>
<keyword evidence="11" id="KW-1185">Reference proteome</keyword>
<dbReference type="AlphaFoldDB" id="A0A1M6D848"/>
<proteinExistence type="inferred from homology"/>
<accession>A0A1M6D848</accession>
<keyword evidence="3 8" id="KW-0813">Transport</keyword>
<reference evidence="11" key="1">
    <citation type="submission" date="2016-11" db="EMBL/GenBank/DDBJ databases">
        <authorList>
            <person name="Varghese N."/>
            <person name="Submissions S."/>
        </authorList>
    </citation>
    <scope>NUCLEOTIDE SEQUENCE [LARGE SCALE GENOMIC DNA]</scope>
    <source>
        <strain evidence="11">DSM 100564</strain>
    </source>
</reference>
<evidence type="ECO:0000256" key="8">
    <source>
        <dbReference type="RuleBase" id="RU363032"/>
    </source>
</evidence>
<evidence type="ECO:0000259" key="9">
    <source>
        <dbReference type="PROSITE" id="PS50928"/>
    </source>
</evidence>
<evidence type="ECO:0000256" key="1">
    <source>
        <dbReference type="ARBA" id="ARBA00004651"/>
    </source>
</evidence>
<feature type="domain" description="ABC transmembrane type-1" evidence="9">
    <location>
        <begin position="1"/>
        <end position="124"/>
    </location>
</feature>
<dbReference type="CDD" id="cd06261">
    <property type="entry name" value="TM_PBP2"/>
    <property type="match status" value="1"/>
</dbReference>
<dbReference type="Proteomes" id="UP000183982">
    <property type="component" value="Unassembled WGS sequence"/>
</dbReference>
<dbReference type="STRING" id="1470563.SAMN05444000_102253"/>
<dbReference type="Gene3D" id="1.10.3720.10">
    <property type="entry name" value="MetI-like"/>
    <property type="match status" value="1"/>
</dbReference>
<dbReference type="PANTHER" id="PTHR42929:SF5">
    <property type="entry name" value="ABC TRANSPORTER PERMEASE PROTEIN"/>
    <property type="match status" value="1"/>
</dbReference>
<evidence type="ECO:0000313" key="10">
    <source>
        <dbReference type="EMBL" id="SHI69354.1"/>
    </source>
</evidence>
<keyword evidence="6 8" id="KW-1133">Transmembrane helix</keyword>
<gene>
    <name evidence="10" type="ORF">SAMN05444000_102253</name>
</gene>
<dbReference type="PANTHER" id="PTHR42929">
    <property type="entry name" value="INNER MEMBRANE ABC TRANSPORTER PERMEASE PROTEIN YDCU-RELATED-RELATED"/>
    <property type="match status" value="1"/>
</dbReference>
<dbReference type="RefSeq" id="WP_175556879.1">
    <property type="nucleotide sequence ID" value="NZ_FQZQ01000002.1"/>
</dbReference>
<feature type="transmembrane region" description="Helical" evidence="8">
    <location>
        <begin position="60"/>
        <end position="83"/>
    </location>
</feature>